<feature type="domain" description="Flagellar basal-body/hook protein C-terminal" evidence="6">
    <location>
        <begin position="189"/>
        <end position="232"/>
    </location>
</feature>
<feature type="domain" description="Flagellar basal body rod protein N-terminal" evidence="5">
    <location>
        <begin position="16"/>
        <end position="35"/>
    </location>
</feature>
<dbReference type="NCBIfam" id="NF009332">
    <property type="entry name" value="PRK12690.1"/>
    <property type="match status" value="1"/>
</dbReference>
<evidence type="ECO:0000259" key="6">
    <source>
        <dbReference type="Pfam" id="PF06429"/>
    </source>
</evidence>
<proteinExistence type="inferred from homology"/>
<dbReference type="OrthoDB" id="9804559at2"/>
<sequence length="238" mass="25169">MPDNSVALVSRQGGLLKAVQMIANNIANASTPGFKSEGAIFSEYVSEGRSLATSLSMGRFVGQSTDYASGPLKQTGGTYDFAIQGEGFFKVSTPAGERLTRAGSYTTDLEGVIVDPAGNPLLDEGGGEITIPPDAVSVGVGQDGTLSVDGEIFAKIGVYTPLGEPERVGDNLWRVPDGDAVFEEGRVLQGFIEGSNVQPVAEFAKLMLAQRMYEAGQKMADQEHERLSTLIDAMRQQG</sequence>
<comment type="similarity">
    <text evidence="2 4">Belongs to the flagella basal body rod proteins family.</text>
</comment>
<reference evidence="9" key="1">
    <citation type="submission" date="2010-08" db="EMBL/GenBank/DDBJ databases">
        <title>Genome sequence of Parvularcula bermudensis HTCC2503.</title>
        <authorList>
            <person name="Kang D.-M."/>
            <person name="Oh H.-M."/>
            <person name="Cho J.-C."/>
        </authorList>
    </citation>
    <scope>NUCLEOTIDE SEQUENCE [LARGE SCALE GENOMIC DNA]</scope>
    <source>
        <strain evidence="9">ATCC BAA-594 / HTCC2503 / KCTC 12087</strain>
    </source>
</reference>
<dbReference type="InterPro" id="IPR001444">
    <property type="entry name" value="Flag_bb_rod_N"/>
</dbReference>
<comment type="subcellular location">
    <subcellularLocation>
        <location evidence="1 4">Bacterial flagellum basal body</location>
    </subcellularLocation>
</comment>
<keyword evidence="8" id="KW-0282">Flagellum</keyword>
<dbReference type="NCBIfam" id="TIGR03506">
    <property type="entry name" value="FlgEFG_subfam"/>
    <property type="match status" value="1"/>
</dbReference>
<dbReference type="RefSeq" id="WP_013300607.1">
    <property type="nucleotide sequence ID" value="NC_014414.1"/>
</dbReference>
<dbReference type="Pfam" id="PF06429">
    <property type="entry name" value="Flg_bbr_C"/>
    <property type="match status" value="1"/>
</dbReference>
<dbReference type="HOGENOM" id="CLU_013687_0_0_5"/>
<evidence type="ECO:0000259" key="7">
    <source>
        <dbReference type="Pfam" id="PF22692"/>
    </source>
</evidence>
<dbReference type="STRING" id="314260.PB2503_07889"/>
<evidence type="ECO:0000256" key="2">
    <source>
        <dbReference type="ARBA" id="ARBA00009677"/>
    </source>
</evidence>
<name>E0TH49_PARBH</name>
<reference evidence="8 9" key="2">
    <citation type="journal article" date="2011" name="J. Bacteriol.">
        <title>Complete genome sequence of strain HTCC2503T of Parvularcula bermudensis, the type species of the order "Parvularculales" in the class Alphaproteobacteria.</title>
        <authorList>
            <person name="Oh H.M."/>
            <person name="Kang I."/>
            <person name="Vergin K.L."/>
            <person name="Kang D."/>
            <person name="Rhee K.H."/>
            <person name="Giovannoni S.J."/>
            <person name="Cho J.C."/>
        </authorList>
    </citation>
    <scope>NUCLEOTIDE SEQUENCE [LARGE SCALE GENOMIC DNA]</scope>
    <source>
        <strain evidence="9">ATCC BAA-594 / HTCC2503 / KCTC 12087</strain>
    </source>
</reference>
<dbReference type="InterPro" id="IPR010930">
    <property type="entry name" value="Flg_bb/hook_C_dom"/>
</dbReference>
<evidence type="ECO:0000313" key="8">
    <source>
        <dbReference type="EMBL" id="ADM09633.1"/>
    </source>
</evidence>
<dbReference type="EMBL" id="CP002156">
    <property type="protein sequence ID" value="ADM09633.1"/>
    <property type="molecule type" value="Genomic_DNA"/>
</dbReference>
<dbReference type="Pfam" id="PF00460">
    <property type="entry name" value="Flg_bb_rod"/>
    <property type="match status" value="1"/>
</dbReference>
<evidence type="ECO:0000256" key="4">
    <source>
        <dbReference type="RuleBase" id="RU362116"/>
    </source>
</evidence>
<protein>
    <submittedName>
        <fullName evidence="8">Flagellar basal-body rod protein FlgF</fullName>
    </submittedName>
</protein>
<dbReference type="AlphaFoldDB" id="E0TH49"/>
<gene>
    <name evidence="8" type="ordered locus">PB2503_07889</name>
</gene>
<dbReference type="Pfam" id="PF22692">
    <property type="entry name" value="LlgE_F_G_D1"/>
    <property type="match status" value="1"/>
</dbReference>
<organism evidence="8 9">
    <name type="scientific">Parvularcula bermudensis (strain ATCC BAA-594 / HTCC2503 / KCTC 12087)</name>
    <dbReference type="NCBI Taxonomy" id="314260"/>
    <lineage>
        <taxon>Bacteria</taxon>
        <taxon>Pseudomonadati</taxon>
        <taxon>Pseudomonadota</taxon>
        <taxon>Alphaproteobacteria</taxon>
        <taxon>Parvularculales</taxon>
        <taxon>Parvularculaceae</taxon>
        <taxon>Parvularcula</taxon>
    </lineage>
</organism>
<feature type="domain" description="Flagellar hook protein FlgE/F/G-like D1" evidence="7">
    <location>
        <begin position="82"/>
        <end position="148"/>
    </location>
</feature>
<dbReference type="InterPro" id="IPR037925">
    <property type="entry name" value="FlgE/F/G-like"/>
</dbReference>
<keyword evidence="8" id="KW-0966">Cell projection</keyword>
<dbReference type="InterPro" id="IPR020013">
    <property type="entry name" value="Flagellar_FlgE/F/G"/>
</dbReference>
<keyword evidence="3 4" id="KW-0975">Bacterial flagellum</keyword>
<accession>E0TH49</accession>
<evidence type="ECO:0000313" key="9">
    <source>
        <dbReference type="Proteomes" id="UP000001302"/>
    </source>
</evidence>
<dbReference type="PANTHER" id="PTHR30435:SF19">
    <property type="entry name" value="FLAGELLAR BASAL-BODY ROD PROTEIN FLGG"/>
    <property type="match status" value="1"/>
</dbReference>
<keyword evidence="9" id="KW-1185">Reference proteome</keyword>
<evidence type="ECO:0000256" key="1">
    <source>
        <dbReference type="ARBA" id="ARBA00004117"/>
    </source>
</evidence>
<dbReference type="Proteomes" id="UP000001302">
    <property type="component" value="Chromosome"/>
</dbReference>
<evidence type="ECO:0000259" key="5">
    <source>
        <dbReference type="Pfam" id="PF00460"/>
    </source>
</evidence>
<dbReference type="KEGG" id="pbr:PB2503_07889"/>
<dbReference type="InterPro" id="IPR053967">
    <property type="entry name" value="LlgE_F_G-like_D1"/>
</dbReference>
<dbReference type="GO" id="GO:0071978">
    <property type="term" value="P:bacterial-type flagellum-dependent swarming motility"/>
    <property type="evidence" value="ECO:0007669"/>
    <property type="project" value="TreeGrafter"/>
</dbReference>
<dbReference type="PANTHER" id="PTHR30435">
    <property type="entry name" value="FLAGELLAR PROTEIN"/>
    <property type="match status" value="1"/>
</dbReference>
<dbReference type="GO" id="GO:0009425">
    <property type="term" value="C:bacterial-type flagellum basal body"/>
    <property type="evidence" value="ECO:0007669"/>
    <property type="project" value="UniProtKB-SubCell"/>
</dbReference>
<dbReference type="SUPFAM" id="SSF117143">
    <property type="entry name" value="Flagellar hook protein flgE"/>
    <property type="match status" value="1"/>
</dbReference>
<dbReference type="eggNOG" id="COG4786">
    <property type="taxonomic scope" value="Bacteria"/>
</dbReference>
<keyword evidence="8" id="KW-0969">Cilium</keyword>
<evidence type="ECO:0000256" key="3">
    <source>
        <dbReference type="ARBA" id="ARBA00023143"/>
    </source>
</evidence>